<feature type="compositionally biased region" description="Polar residues" evidence="6">
    <location>
        <begin position="399"/>
        <end position="413"/>
    </location>
</feature>
<dbReference type="GO" id="GO:0016926">
    <property type="term" value="P:protein desumoylation"/>
    <property type="evidence" value="ECO:0007669"/>
    <property type="project" value="TreeGrafter"/>
</dbReference>
<evidence type="ECO:0000313" key="8">
    <source>
        <dbReference type="EMBL" id="GAA99651.1"/>
    </source>
</evidence>
<evidence type="ECO:0000313" key="9">
    <source>
        <dbReference type="Proteomes" id="UP000009131"/>
    </source>
</evidence>
<organism evidence="8 9">
    <name type="scientific">Mixia osmundae (strain CBS 9802 / IAM 14324 / JCM 22182 / KY 12970)</name>
    <dbReference type="NCBI Taxonomy" id="764103"/>
    <lineage>
        <taxon>Eukaryota</taxon>
        <taxon>Fungi</taxon>
        <taxon>Dikarya</taxon>
        <taxon>Basidiomycota</taxon>
        <taxon>Pucciniomycotina</taxon>
        <taxon>Mixiomycetes</taxon>
        <taxon>Mixiales</taxon>
        <taxon>Mixiaceae</taxon>
        <taxon>Mixia</taxon>
    </lineage>
</organism>
<dbReference type="Proteomes" id="UP000009131">
    <property type="component" value="Unassembled WGS sequence"/>
</dbReference>
<feature type="compositionally biased region" description="Polar residues" evidence="6">
    <location>
        <begin position="136"/>
        <end position="146"/>
    </location>
</feature>
<dbReference type="InterPro" id="IPR051947">
    <property type="entry name" value="Sentrin-specific_protease"/>
</dbReference>
<feature type="compositionally biased region" description="Basic and acidic residues" evidence="6">
    <location>
        <begin position="368"/>
        <end position="377"/>
    </location>
</feature>
<gene>
    <name evidence="8" type="primary">Mo06354</name>
    <name evidence="8" type="ORF">E5Q_06354</name>
</gene>
<dbReference type="GO" id="GO:0070139">
    <property type="term" value="F:SUMO-specific endopeptidase activity"/>
    <property type="evidence" value="ECO:0007669"/>
    <property type="project" value="TreeGrafter"/>
</dbReference>
<feature type="compositionally biased region" description="Polar residues" evidence="6">
    <location>
        <begin position="1257"/>
        <end position="1270"/>
    </location>
</feature>
<dbReference type="GO" id="GO:0006508">
    <property type="term" value="P:proteolysis"/>
    <property type="evidence" value="ECO:0007669"/>
    <property type="project" value="UniProtKB-KW"/>
</dbReference>
<dbReference type="STRING" id="764103.G7E933"/>
<dbReference type="Pfam" id="PF02902">
    <property type="entry name" value="Peptidase_C48"/>
    <property type="match status" value="1"/>
</dbReference>
<feature type="region of interest" description="Disordered" evidence="6">
    <location>
        <begin position="177"/>
        <end position="271"/>
    </location>
</feature>
<feature type="compositionally biased region" description="Polar residues" evidence="6">
    <location>
        <begin position="423"/>
        <end position="432"/>
    </location>
</feature>
<evidence type="ECO:0000256" key="1">
    <source>
        <dbReference type="ARBA" id="ARBA00005234"/>
    </source>
</evidence>
<dbReference type="OrthoDB" id="442460at2759"/>
<dbReference type="EMBL" id="BABT02000220">
    <property type="protein sequence ID" value="GAA99651.1"/>
    <property type="molecule type" value="Genomic_DNA"/>
</dbReference>
<evidence type="ECO:0000256" key="3">
    <source>
        <dbReference type="ARBA" id="ARBA00022670"/>
    </source>
</evidence>
<dbReference type="GO" id="GO:0005737">
    <property type="term" value="C:cytoplasm"/>
    <property type="evidence" value="ECO:0007669"/>
    <property type="project" value="TreeGrafter"/>
</dbReference>
<comment type="caution">
    <text evidence="8">The sequence shown here is derived from an EMBL/GenBank/DDBJ whole genome shotgun (WGS) entry which is preliminary data.</text>
</comment>
<feature type="compositionally biased region" description="Basic and acidic residues" evidence="6">
    <location>
        <begin position="78"/>
        <end position="104"/>
    </location>
</feature>
<dbReference type="OMA" id="WVEETAG"/>
<keyword evidence="3" id="KW-0645">Protease</keyword>
<feature type="compositionally biased region" description="Basic and acidic residues" evidence="6">
    <location>
        <begin position="1051"/>
        <end position="1065"/>
    </location>
</feature>
<accession>G7E933</accession>
<protein>
    <recommendedName>
        <fullName evidence="7">Ubiquitin-like protease family profile domain-containing protein</fullName>
    </recommendedName>
</protein>
<reference evidence="8 9" key="1">
    <citation type="journal article" date="2011" name="J. Gen. Appl. Microbiol.">
        <title>Draft genome sequencing of the enigmatic basidiomycete Mixia osmundae.</title>
        <authorList>
            <person name="Nishida H."/>
            <person name="Nagatsuka Y."/>
            <person name="Sugiyama J."/>
        </authorList>
    </citation>
    <scope>NUCLEOTIDE SEQUENCE [LARGE SCALE GENOMIC DNA]</scope>
    <source>
        <strain evidence="9">CBS 9802 / IAM 14324 / JCM 22182 / KY 12970</strain>
    </source>
</reference>
<feature type="region of interest" description="Disordered" evidence="6">
    <location>
        <begin position="1245"/>
        <end position="1336"/>
    </location>
</feature>
<evidence type="ECO:0000256" key="6">
    <source>
        <dbReference type="SAM" id="MobiDB-lite"/>
    </source>
</evidence>
<keyword evidence="4" id="KW-0833">Ubl conjugation pathway</keyword>
<dbReference type="Gene3D" id="3.40.395.10">
    <property type="entry name" value="Adenoviral Proteinase, Chain A"/>
    <property type="match status" value="1"/>
</dbReference>
<keyword evidence="2" id="KW-0597">Phosphoprotein</keyword>
<dbReference type="InParanoid" id="G7E933"/>
<dbReference type="GO" id="GO:0005634">
    <property type="term" value="C:nucleus"/>
    <property type="evidence" value="ECO:0007669"/>
    <property type="project" value="TreeGrafter"/>
</dbReference>
<comment type="similarity">
    <text evidence="1">Belongs to the peptidase C48 family.</text>
</comment>
<proteinExistence type="inferred from homology"/>
<feature type="region of interest" description="Disordered" evidence="6">
    <location>
        <begin position="618"/>
        <end position="716"/>
    </location>
</feature>
<feature type="compositionally biased region" description="Basic and acidic residues" evidence="6">
    <location>
        <begin position="707"/>
        <end position="716"/>
    </location>
</feature>
<feature type="domain" description="Ubiquitin-like protease family profile" evidence="7">
    <location>
        <begin position="736"/>
        <end position="991"/>
    </location>
</feature>
<feature type="region of interest" description="Disordered" evidence="6">
    <location>
        <begin position="1"/>
        <end position="51"/>
    </location>
</feature>
<feature type="region of interest" description="Disordered" evidence="6">
    <location>
        <begin position="1039"/>
        <end position="1086"/>
    </location>
</feature>
<dbReference type="PANTHER" id="PTHR46896:SF3">
    <property type="entry name" value="FI06413P-RELATED"/>
    <property type="match status" value="1"/>
</dbReference>
<sequence length="1336" mass="147630">MSYIDNERAHYDRSNHTEPNRSRHFHPTASGSLSSYTRRHSDSYSRSTSDVAIRGHETVSRAIFDSAIQGLQPRQSQRRQEPTSRYSRRAEDLHVASHSRERRGLSLLDQHTAQGNVTLEVSDGDDEDDGDHAPSPSVSLPRSFKQTPLRFPPSSPVKTTTSARKVKKTVYEQGLSDFEDSEPIAISSKKGKQRALPAVSPRTSETGLTPPPIISVSSSDEDERPAPPFDSISTYSNKPAPSYHPGIRERRGSAPNRSTEMQYAGMAAQERQLRETVRKNLATQVLETPAKSFYDAQNGAKIANKPKPTPIGPPKDPEQSSRLPTGLFADHLAKKRKIDANAGVPLKFKKQLPVTSIAGSKQTSKMQPRSEKKKSDDELQPDELNLVRGKARSVATPYYPQTSKASTSKSLEQQYEDEDKVTGRSQKPSLPSFSKKAGKKVSIKAWHYSIDCFGDDNKFSGSMEDCCWQLEINSAKRPGETLDIRKESADGTRWNTTQLDLKQVTQAQATVDQGAIQRSRLLSFTFSSKPDDLLELRPDGRSFPELRQGPATLSFIIDAAPEMDIRSFRSTALTDYDSFVQQLNIAIPAASPGTSLSKHKAHATAAVIQQWFETDPAFGPDLTIRGDPAHEPVNQRTPPRARGPISIEDSPEKVPPKSLSIRGVAEKVKQDKLAAYDNPPKPRPRPRPSLTALDEPARPTRQSARTRANEEALNKDRPLDDGEVMLVYPFDAPGAVSITKGDFNRLDEGEYLNDTLIEFGLKLILDDIRKRDAALADKIHIFNSFFYKKLSQRSKGFTEQDAYDSVKKWTAKFDLFDKDYIIIPVNEHFHWYLVIVVNPGGILETPSPPERPPRRTTKRLSKLRTSDDEQSDADMSISTRSSGATDLPSSPHQLVARAPFAHDLLALHRIELMKDNTSSKVKSISFDSMGGRHGKVHKDLRSYLVLEAKDKRGKLSSELSVEEVSGIAARCPEQQNYHDCGVYLLHFVDVFFRDPHAMLDNLLHRSMDRSTLASWRGEECLARRKTMQATITDLSKTWSSWKADQDTDEDRTDKEKPQTSDENVKLKASASVTEVPSPGEKDSSVTTTASLALDKAVALDSTMLAAAEAKGEQAHEVPVRAETHGLQPDANDISGKDLFGSELTLDDDAMEVDSVTPVHAPTGHVQPEKIIQSDDELEIIGQPSTTRTAGAGYHTRWPLVTDVTERPDMPSIPSRTNGNPEVEGITAHAALPPLEVLGPALRPPPLAGRLEAGGLKSMSSFESTLPSPDVTQPPAGPQSLDADHEYAVQLHAEYNGKRSTRSRPLQTTGPAQALHTPRQSMASHEENVPEAIIVED</sequence>
<evidence type="ECO:0000256" key="5">
    <source>
        <dbReference type="ARBA" id="ARBA00022801"/>
    </source>
</evidence>
<dbReference type="PROSITE" id="PS50600">
    <property type="entry name" value="ULP_PROTEASE"/>
    <property type="match status" value="1"/>
</dbReference>
<evidence type="ECO:0000256" key="4">
    <source>
        <dbReference type="ARBA" id="ARBA00022786"/>
    </source>
</evidence>
<reference evidence="8 9" key="2">
    <citation type="journal article" date="2012" name="Open Biol.">
        <title>Characteristics of nucleosomes and linker DNA regions on the genome of the basidiomycete Mixia osmundae revealed by mono- and dinucleosome mapping.</title>
        <authorList>
            <person name="Nishida H."/>
            <person name="Kondo S."/>
            <person name="Matsumoto T."/>
            <person name="Suzuki Y."/>
            <person name="Yoshikawa H."/>
            <person name="Taylor T.D."/>
            <person name="Sugiyama J."/>
        </authorList>
    </citation>
    <scope>NUCLEOTIDE SEQUENCE [LARGE SCALE GENOMIC DNA]</scope>
    <source>
        <strain evidence="9">CBS 9802 / IAM 14324 / JCM 22182 / KY 12970</strain>
    </source>
</reference>
<dbReference type="eggNOG" id="KOG0779">
    <property type="taxonomic scope" value="Eukaryota"/>
</dbReference>
<feature type="region of interest" description="Disordered" evidence="6">
    <location>
        <begin position="287"/>
        <end position="330"/>
    </location>
</feature>
<feature type="compositionally biased region" description="Basic and acidic residues" evidence="6">
    <location>
        <begin position="1"/>
        <end position="21"/>
    </location>
</feature>
<dbReference type="HOGENOM" id="CLU_258708_0_0_1"/>
<keyword evidence="5" id="KW-0378">Hydrolase</keyword>
<dbReference type="PANTHER" id="PTHR46896">
    <property type="entry name" value="SENTRIN-SPECIFIC PROTEASE"/>
    <property type="match status" value="1"/>
</dbReference>
<evidence type="ECO:0000259" key="7">
    <source>
        <dbReference type="PROSITE" id="PS50600"/>
    </source>
</evidence>
<feature type="compositionally biased region" description="Basic and acidic residues" evidence="6">
    <location>
        <begin position="664"/>
        <end position="674"/>
    </location>
</feature>
<evidence type="ECO:0000256" key="2">
    <source>
        <dbReference type="ARBA" id="ARBA00022553"/>
    </source>
</evidence>
<keyword evidence="9" id="KW-1185">Reference proteome</keyword>
<dbReference type="InterPro" id="IPR038765">
    <property type="entry name" value="Papain-like_cys_pep_sf"/>
</dbReference>
<dbReference type="SUPFAM" id="SSF54001">
    <property type="entry name" value="Cysteine proteinases"/>
    <property type="match status" value="1"/>
</dbReference>
<feature type="compositionally biased region" description="Polar residues" evidence="6">
    <location>
        <begin position="876"/>
        <end position="890"/>
    </location>
</feature>
<dbReference type="RefSeq" id="XP_014568863.1">
    <property type="nucleotide sequence ID" value="XM_014713377.1"/>
</dbReference>
<dbReference type="InterPro" id="IPR003653">
    <property type="entry name" value="Peptidase_C48_C"/>
</dbReference>
<name>G7E933_MIXOS</name>
<feature type="compositionally biased region" description="Polar residues" evidence="6">
    <location>
        <begin position="109"/>
        <end position="119"/>
    </location>
</feature>
<feature type="region of interest" description="Disordered" evidence="6">
    <location>
        <begin position="355"/>
        <end position="434"/>
    </location>
</feature>
<feature type="region of interest" description="Disordered" evidence="6">
    <location>
        <begin position="65"/>
        <end position="164"/>
    </location>
</feature>
<feature type="compositionally biased region" description="Polar residues" evidence="6">
    <location>
        <begin position="355"/>
        <end position="367"/>
    </location>
</feature>
<feature type="region of interest" description="Disordered" evidence="6">
    <location>
        <begin position="843"/>
        <end position="890"/>
    </location>
</feature>